<reference evidence="5 6" key="1">
    <citation type="journal article" date="2008" name="Biol. Direct">
        <title>Complete genome sequence of the extremely acidophilic methanotroph isolate V4, Methylacidiphilum infernorum, a representative of the bacterial phylum Verrucomicrobia.</title>
        <authorList>
            <person name="Hou S."/>
            <person name="Makarova K.S."/>
            <person name="Saw J.H."/>
            <person name="Senin P."/>
            <person name="Ly B.V."/>
            <person name="Zhou Z."/>
            <person name="Ren Y."/>
            <person name="Wang J."/>
            <person name="Galperin M.Y."/>
            <person name="Omelchenko M.V."/>
            <person name="Wolf Y.I."/>
            <person name="Yutin N."/>
            <person name="Koonin E.V."/>
            <person name="Stott M.B."/>
            <person name="Mountain B.W."/>
            <person name="Crowe M.A."/>
            <person name="Smirnova A.V."/>
            <person name="Dunfield P.F."/>
            <person name="Feng L."/>
            <person name="Wang L."/>
            <person name="Alam M."/>
        </authorList>
    </citation>
    <scope>NUCLEOTIDE SEQUENCE [LARGE SCALE GENOMIC DNA]</scope>
    <source>
        <strain evidence="6">Isolate V4</strain>
    </source>
</reference>
<dbReference type="NCBIfam" id="NF033668">
    <property type="entry name" value="rSAM_PA0069"/>
    <property type="match status" value="1"/>
</dbReference>
<dbReference type="eggNOG" id="COG1533">
    <property type="taxonomic scope" value="Bacteria"/>
</dbReference>
<dbReference type="HOGENOM" id="CLU_015525_0_0_0"/>
<gene>
    <name evidence="5" type="primary">splB</name>
    <name evidence="5" type="ordered locus">Minf_2012</name>
</gene>
<dbReference type="PANTHER" id="PTHR43432">
    <property type="entry name" value="SLR0285 PROTEIN"/>
    <property type="match status" value="1"/>
</dbReference>
<accession>B3DYL8</accession>
<name>B3DYL8_METI4</name>
<dbReference type="Gene3D" id="3.80.30.30">
    <property type="match status" value="1"/>
</dbReference>
<dbReference type="InterPro" id="IPR058240">
    <property type="entry name" value="rSAM_sf"/>
</dbReference>
<protein>
    <submittedName>
        <fullName evidence="5">DNA repair photolyase</fullName>
    </submittedName>
</protein>
<dbReference type="InterPro" id="IPR007197">
    <property type="entry name" value="rSAM"/>
</dbReference>
<dbReference type="PANTHER" id="PTHR43432:SF3">
    <property type="entry name" value="SLR0285 PROTEIN"/>
    <property type="match status" value="1"/>
</dbReference>
<dbReference type="SMART" id="SM00729">
    <property type="entry name" value="Elp3"/>
    <property type="match status" value="1"/>
</dbReference>
<dbReference type="AlphaFoldDB" id="B3DYL8"/>
<keyword evidence="2" id="KW-0408">Iron</keyword>
<evidence type="ECO:0000256" key="1">
    <source>
        <dbReference type="ARBA" id="ARBA00022723"/>
    </source>
</evidence>
<dbReference type="Proteomes" id="UP000009149">
    <property type="component" value="Chromosome"/>
</dbReference>
<dbReference type="STRING" id="481448.Minf_2012"/>
<evidence type="ECO:0000259" key="4">
    <source>
        <dbReference type="SMART" id="SM00729"/>
    </source>
</evidence>
<dbReference type="RefSeq" id="WP_012464348.1">
    <property type="nucleotide sequence ID" value="NC_010794.1"/>
</dbReference>
<dbReference type="OrthoDB" id="9785699at2"/>
<dbReference type="GO" id="GO:0046872">
    <property type="term" value="F:metal ion binding"/>
    <property type="evidence" value="ECO:0007669"/>
    <property type="project" value="UniProtKB-KW"/>
</dbReference>
<dbReference type="SFLD" id="SFLDS00029">
    <property type="entry name" value="Radical_SAM"/>
    <property type="match status" value="1"/>
</dbReference>
<dbReference type="GO" id="GO:0051536">
    <property type="term" value="F:iron-sulfur cluster binding"/>
    <property type="evidence" value="ECO:0007669"/>
    <property type="project" value="UniProtKB-KW"/>
</dbReference>
<dbReference type="GO" id="GO:0016829">
    <property type="term" value="F:lyase activity"/>
    <property type="evidence" value="ECO:0007669"/>
    <property type="project" value="UniProtKB-KW"/>
</dbReference>
<dbReference type="SUPFAM" id="SSF102114">
    <property type="entry name" value="Radical SAM enzymes"/>
    <property type="match status" value="1"/>
</dbReference>
<dbReference type="EMBL" id="CP000975">
    <property type="protein sequence ID" value="ACD84066.1"/>
    <property type="molecule type" value="Genomic_DNA"/>
</dbReference>
<sequence length="352" mass="39856">MQQSVQKVERGWKGRGALSNPSNRFESLKLEWEEEYQTGHGVRKTLFYEDPTSEILSYNKSPDLGFELSLNPYRGCEHGCIYCYARPTHEYLGFSAGVDFESRILVKTKAPFLLEKVFRSPRWKSKLILVSGVTDCYQPCESHFKLTRQCLEIFLKYRQPLALITKNRLVCRDMDLLKELARHNLVNVSLSVTTLDPALASVLEPRASKPQLRLEAIRALSSEGIPVGVMIAPVIPGLNDCEMPSILKAASEAGASFAGYSLLRLPWSVADLFVEWLSAHFPGKKEKILNRIKDYREGKLSDSRFGTRMTGSGKAAAEFNQWFGCFLRKYGYGEKKKPGINSPLNQQLELFE</sequence>
<evidence type="ECO:0000313" key="5">
    <source>
        <dbReference type="EMBL" id="ACD84066.1"/>
    </source>
</evidence>
<evidence type="ECO:0000256" key="2">
    <source>
        <dbReference type="ARBA" id="ARBA00023004"/>
    </source>
</evidence>
<organism evidence="5 6">
    <name type="scientific">Methylacidiphilum infernorum (isolate V4)</name>
    <name type="common">Methylokorus infernorum (strain V4)</name>
    <dbReference type="NCBI Taxonomy" id="481448"/>
    <lineage>
        <taxon>Bacteria</taxon>
        <taxon>Pseudomonadati</taxon>
        <taxon>Verrucomicrobiota</taxon>
        <taxon>Methylacidiphilae</taxon>
        <taxon>Methylacidiphilales</taxon>
        <taxon>Methylacidiphilaceae</taxon>
        <taxon>Methylacidiphilum (ex Ratnadevi et al. 2023)</taxon>
    </lineage>
</organism>
<keyword evidence="3" id="KW-0411">Iron-sulfur</keyword>
<dbReference type="CDD" id="cd01335">
    <property type="entry name" value="Radical_SAM"/>
    <property type="match status" value="1"/>
</dbReference>
<dbReference type="Pfam" id="PF04055">
    <property type="entry name" value="Radical_SAM"/>
    <property type="match status" value="1"/>
</dbReference>
<keyword evidence="5" id="KW-0456">Lyase</keyword>
<dbReference type="InterPro" id="IPR040086">
    <property type="entry name" value="MJ0683-like"/>
</dbReference>
<dbReference type="InterPro" id="IPR006638">
    <property type="entry name" value="Elp3/MiaA/NifB-like_rSAM"/>
</dbReference>
<evidence type="ECO:0000256" key="3">
    <source>
        <dbReference type="ARBA" id="ARBA00023014"/>
    </source>
</evidence>
<feature type="domain" description="Elp3/MiaA/NifB-like radical SAM core" evidence="4">
    <location>
        <begin position="66"/>
        <end position="291"/>
    </location>
</feature>
<proteinExistence type="predicted"/>
<evidence type="ECO:0000313" key="6">
    <source>
        <dbReference type="Proteomes" id="UP000009149"/>
    </source>
</evidence>
<dbReference type="SFLD" id="SFLDG01084">
    <property type="entry name" value="Uncharacterised_Radical_SAM_Su"/>
    <property type="match status" value="1"/>
</dbReference>
<keyword evidence="1" id="KW-0479">Metal-binding</keyword>
<dbReference type="KEGG" id="min:Minf_2012"/>